<sequence length="438" mass="49729">MLLSLVIQFLLISRILSTWASLDLPLGYGPAQLEATLPPSVPDTLPRLPHARITSSPPSSPPPPSSSPQFEPCACASAVKMAYIFKVAQKVKTGLRGISTCVIRGKYEDITFPQHMFEPIVEYATRCPLVSKVPTGRLFHVASDKPNQMEEHWRRLFFSGLVHSVNCKANSDCIYKAFDLDNVGVLRDLNVLAFRRFERMDGLKNTNHEEFCLFVENLFSQLYGPDALYGPEAPGQLDELKKYLSLFQEEHPPDDDFLLHNPFFLGEMDIAHFYVDAHRLIRHEFPVRRQGHSSDRILSDMESCYGNFKCIDVCEKNALLTHLLGAHAAKPRATSVKLCKWPPCGSAVVDVHRHAATHCIEWSTLDKARASPLSFGISDLLNRYTWQEVIRGMRYEFPHYPQAVARSFENNKLWYTLSMHRRLPVPSIYGYVAPRVSK</sequence>
<reference evidence="3 4" key="1">
    <citation type="journal article" date="2009" name="Nature">
        <title>The Sorghum bicolor genome and the diversification of grasses.</title>
        <authorList>
            <person name="Paterson A.H."/>
            <person name="Bowers J.E."/>
            <person name="Bruggmann R."/>
            <person name="Dubchak I."/>
            <person name="Grimwood J."/>
            <person name="Gundlach H."/>
            <person name="Haberer G."/>
            <person name="Hellsten U."/>
            <person name="Mitros T."/>
            <person name="Poliakov A."/>
            <person name="Schmutz J."/>
            <person name="Spannagl M."/>
            <person name="Tang H."/>
            <person name="Wang X."/>
            <person name="Wicker T."/>
            <person name="Bharti A.K."/>
            <person name="Chapman J."/>
            <person name="Feltus F.A."/>
            <person name="Gowik U."/>
            <person name="Grigoriev I.V."/>
            <person name="Lyons E."/>
            <person name="Maher C.A."/>
            <person name="Martis M."/>
            <person name="Narechania A."/>
            <person name="Otillar R.P."/>
            <person name="Penning B.W."/>
            <person name="Salamov A.A."/>
            <person name="Wang Y."/>
            <person name="Zhang L."/>
            <person name="Carpita N.C."/>
            <person name="Freeling M."/>
            <person name="Gingle A.R."/>
            <person name="Hash C.T."/>
            <person name="Keller B."/>
            <person name="Klein P."/>
            <person name="Kresovich S."/>
            <person name="McCann M.C."/>
            <person name="Ming R."/>
            <person name="Peterson D.G."/>
            <person name="Mehboob-ur-Rahman"/>
            <person name="Ware D."/>
            <person name="Westhoff P."/>
            <person name="Mayer K.F."/>
            <person name="Messing J."/>
            <person name="Rokhsar D.S."/>
        </authorList>
    </citation>
    <scope>NUCLEOTIDE SEQUENCE [LARGE SCALE GENOMIC DNA]</scope>
    <source>
        <strain evidence="4">cv. BTx623</strain>
    </source>
</reference>
<feature type="region of interest" description="Disordered" evidence="1">
    <location>
        <begin position="46"/>
        <end position="68"/>
    </location>
</feature>
<protein>
    <recommendedName>
        <fullName evidence="5">C2H2-type domain-containing protein</fullName>
    </recommendedName>
</protein>
<organism evidence="3 4">
    <name type="scientific">Sorghum bicolor</name>
    <name type="common">Sorghum</name>
    <name type="synonym">Sorghum vulgare</name>
    <dbReference type="NCBI Taxonomy" id="4558"/>
    <lineage>
        <taxon>Eukaryota</taxon>
        <taxon>Viridiplantae</taxon>
        <taxon>Streptophyta</taxon>
        <taxon>Embryophyta</taxon>
        <taxon>Tracheophyta</taxon>
        <taxon>Spermatophyta</taxon>
        <taxon>Magnoliopsida</taxon>
        <taxon>Liliopsida</taxon>
        <taxon>Poales</taxon>
        <taxon>Poaceae</taxon>
        <taxon>PACMAD clade</taxon>
        <taxon>Panicoideae</taxon>
        <taxon>Andropogonodae</taxon>
        <taxon>Andropogoneae</taxon>
        <taxon>Sorghinae</taxon>
        <taxon>Sorghum</taxon>
    </lineage>
</organism>
<reference evidence="4" key="2">
    <citation type="journal article" date="2018" name="Plant J.">
        <title>The Sorghum bicolor reference genome: improved assembly, gene annotations, a transcriptome atlas, and signatures of genome organization.</title>
        <authorList>
            <person name="McCormick R.F."/>
            <person name="Truong S.K."/>
            <person name="Sreedasyam A."/>
            <person name="Jenkins J."/>
            <person name="Shu S."/>
            <person name="Sims D."/>
            <person name="Kennedy M."/>
            <person name="Amirebrahimi M."/>
            <person name="Weers B.D."/>
            <person name="McKinley B."/>
            <person name="Mattison A."/>
            <person name="Morishige D.T."/>
            <person name="Grimwood J."/>
            <person name="Schmutz J."/>
            <person name="Mullet J.E."/>
        </authorList>
    </citation>
    <scope>NUCLEOTIDE SEQUENCE [LARGE SCALE GENOMIC DNA]</scope>
    <source>
        <strain evidence="4">cv. BTx623</strain>
    </source>
</reference>
<dbReference type="OMA" id="WQKIYPA"/>
<evidence type="ECO:0000313" key="4">
    <source>
        <dbReference type="Proteomes" id="UP000000768"/>
    </source>
</evidence>
<evidence type="ECO:0000313" key="3">
    <source>
        <dbReference type="EMBL" id="KXG20868.1"/>
    </source>
</evidence>
<dbReference type="Proteomes" id="UP000000768">
    <property type="component" value="Chromosome 10"/>
</dbReference>
<feature type="signal peptide" evidence="2">
    <location>
        <begin position="1"/>
        <end position="20"/>
    </location>
</feature>
<feature type="chain" id="PRO_5030024859" description="C2H2-type domain-containing protein" evidence="2">
    <location>
        <begin position="21"/>
        <end position="438"/>
    </location>
</feature>
<keyword evidence="2" id="KW-0732">Signal</keyword>
<evidence type="ECO:0000256" key="1">
    <source>
        <dbReference type="SAM" id="MobiDB-lite"/>
    </source>
</evidence>
<accession>A0A194YLM0</accession>
<name>A0A194YLM0_SORBI</name>
<dbReference type="Gramene" id="KXG20868">
    <property type="protein sequence ID" value="KXG20868"/>
    <property type="gene ID" value="SORBI_3010G264100"/>
</dbReference>
<keyword evidence="4" id="KW-1185">Reference proteome</keyword>
<dbReference type="InParanoid" id="A0A194YLM0"/>
<proteinExistence type="predicted"/>
<gene>
    <name evidence="3" type="ORF">SORBI_3010G264100</name>
</gene>
<dbReference type="EMBL" id="CM000769">
    <property type="protein sequence ID" value="KXG20868.1"/>
    <property type="molecule type" value="Genomic_DNA"/>
</dbReference>
<evidence type="ECO:0008006" key="5">
    <source>
        <dbReference type="Google" id="ProtNLM"/>
    </source>
</evidence>
<dbReference type="AlphaFoldDB" id="A0A194YLM0"/>
<evidence type="ECO:0000256" key="2">
    <source>
        <dbReference type="SAM" id="SignalP"/>
    </source>
</evidence>
<dbReference type="OrthoDB" id="716337at2759"/>